<gene>
    <name evidence="2" type="ORF">KSZ_77360</name>
</gene>
<feature type="transmembrane region" description="Helical" evidence="1">
    <location>
        <begin position="29"/>
        <end position="46"/>
    </location>
</feature>
<sequence>MKKPGGSWLLTSQLQTFRNKTRKESLEKFKQYVFFIILALGILLLVNPT</sequence>
<keyword evidence="1" id="KW-1133">Transmembrane helix</keyword>
<accession>A0ABQ3VVB0</accession>
<evidence type="ECO:0000256" key="1">
    <source>
        <dbReference type="SAM" id="Phobius"/>
    </source>
</evidence>
<keyword evidence="3" id="KW-1185">Reference proteome</keyword>
<organism evidence="2 3">
    <name type="scientific">Dictyobacter formicarum</name>
    <dbReference type="NCBI Taxonomy" id="2778368"/>
    <lineage>
        <taxon>Bacteria</taxon>
        <taxon>Bacillati</taxon>
        <taxon>Chloroflexota</taxon>
        <taxon>Ktedonobacteria</taxon>
        <taxon>Ktedonobacterales</taxon>
        <taxon>Dictyobacteraceae</taxon>
        <taxon>Dictyobacter</taxon>
    </lineage>
</organism>
<proteinExistence type="predicted"/>
<protein>
    <submittedName>
        <fullName evidence="2">Uncharacterized protein</fullName>
    </submittedName>
</protein>
<dbReference type="EMBL" id="BNJJ01000043">
    <property type="protein sequence ID" value="GHO89730.1"/>
    <property type="molecule type" value="Genomic_DNA"/>
</dbReference>
<keyword evidence="1" id="KW-0812">Transmembrane</keyword>
<comment type="caution">
    <text evidence="2">The sequence shown here is derived from an EMBL/GenBank/DDBJ whole genome shotgun (WGS) entry which is preliminary data.</text>
</comment>
<evidence type="ECO:0000313" key="3">
    <source>
        <dbReference type="Proteomes" id="UP000635565"/>
    </source>
</evidence>
<evidence type="ECO:0000313" key="2">
    <source>
        <dbReference type="EMBL" id="GHO89730.1"/>
    </source>
</evidence>
<name>A0ABQ3VVB0_9CHLR</name>
<keyword evidence="1" id="KW-0472">Membrane</keyword>
<dbReference type="Proteomes" id="UP000635565">
    <property type="component" value="Unassembled WGS sequence"/>
</dbReference>
<reference evidence="2 3" key="1">
    <citation type="journal article" date="2021" name="Int. J. Syst. Evol. Microbiol.">
        <title>Reticulibacter mediterranei gen. nov., sp. nov., within the new family Reticulibacteraceae fam. nov., and Ktedonospora formicarum gen. nov., sp. nov., Ktedonobacter robiniae sp. nov., Dictyobacter formicarum sp. nov. and Dictyobacter arantiisoli sp. nov., belonging to the class Ktedonobacteria.</title>
        <authorList>
            <person name="Yabe S."/>
            <person name="Zheng Y."/>
            <person name="Wang C.M."/>
            <person name="Sakai Y."/>
            <person name="Abe K."/>
            <person name="Yokota A."/>
            <person name="Donadio S."/>
            <person name="Cavaletti L."/>
            <person name="Monciardini P."/>
        </authorList>
    </citation>
    <scope>NUCLEOTIDE SEQUENCE [LARGE SCALE GENOMIC DNA]</scope>
    <source>
        <strain evidence="2 3">SOSP1-9</strain>
    </source>
</reference>